<feature type="domain" description="Calcineurin-like phosphoesterase N-terminal" evidence="4">
    <location>
        <begin position="40"/>
        <end position="116"/>
    </location>
</feature>
<dbReference type="AlphaFoldDB" id="A0A1H3ZWR1"/>
<feature type="chain" id="PRO_5010318195" evidence="1">
    <location>
        <begin position="24"/>
        <end position="509"/>
    </location>
</feature>
<evidence type="ECO:0000259" key="2">
    <source>
        <dbReference type="Pfam" id="PF00149"/>
    </source>
</evidence>
<keyword evidence="1" id="KW-0732">Signal</keyword>
<dbReference type="Pfam" id="PF16371">
    <property type="entry name" value="MetallophosN"/>
    <property type="match status" value="1"/>
</dbReference>
<feature type="signal peptide" evidence="1">
    <location>
        <begin position="1"/>
        <end position="23"/>
    </location>
</feature>
<dbReference type="PROSITE" id="PS51257">
    <property type="entry name" value="PROKAR_LIPOPROTEIN"/>
    <property type="match status" value="1"/>
</dbReference>
<dbReference type="Gene3D" id="3.60.21.10">
    <property type="match status" value="1"/>
</dbReference>
<dbReference type="InterPro" id="IPR032285">
    <property type="entry name" value="Metallophos_N"/>
</dbReference>
<evidence type="ECO:0000259" key="3">
    <source>
        <dbReference type="Pfam" id="PF16370"/>
    </source>
</evidence>
<proteinExistence type="predicted"/>
<dbReference type="STRING" id="1033731.SAMN05444145_102372"/>
<dbReference type="PANTHER" id="PTHR43143:SF1">
    <property type="entry name" value="SERINE_THREONINE-PROTEIN PHOSPHATASE CPPED1"/>
    <property type="match status" value="1"/>
</dbReference>
<accession>A0A1H3ZWR1</accession>
<dbReference type="InterPro" id="IPR032288">
    <property type="entry name" value="Metallophos_C"/>
</dbReference>
<dbReference type="SUPFAM" id="SSF49464">
    <property type="entry name" value="Carboxypeptidase regulatory domain-like"/>
    <property type="match status" value="1"/>
</dbReference>
<evidence type="ECO:0000259" key="4">
    <source>
        <dbReference type="Pfam" id="PF16371"/>
    </source>
</evidence>
<evidence type="ECO:0000313" key="5">
    <source>
        <dbReference type="EMBL" id="SEA28193.1"/>
    </source>
</evidence>
<dbReference type="Pfam" id="PF00149">
    <property type="entry name" value="Metallophos"/>
    <property type="match status" value="1"/>
</dbReference>
<dbReference type="InterPro" id="IPR008969">
    <property type="entry name" value="CarboxyPept-like_regulatory"/>
</dbReference>
<feature type="domain" description="Calcineurin-like phosphoesterase" evidence="2">
    <location>
        <begin position="170"/>
        <end position="335"/>
    </location>
</feature>
<organism evidence="5 6">
    <name type="scientific">Alistipes timonensis JC136</name>
    <dbReference type="NCBI Taxonomy" id="1033731"/>
    <lineage>
        <taxon>Bacteria</taxon>
        <taxon>Pseudomonadati</taxon>
        <taxon>Bacteroidota</taxon>
        <taxon>Bacteroidia</taxon>
        <taxon>Bacteroidales</taxon>
        <taxon>Rikenellaceae</taxon>
        <taxon>Alistipes</taxon>
    </lineage>
</organism>
<keyword evidence="6" id="KW-1185">Reference proteome</keyword>
<feature type="domain" description="Calcineurin-like phosphoesterase C-terminal" evidence="3">
    <location>
        <begin position="369"/>
        <end position="503"/>
    </location>
</feature>
<dbReference type="EMBL" id="FNRI01000002">
    <property type="protein sequence ID" value="SEA28193.1"/>
    <property type="molecule type" value="Genomic_DNA"/>
</dbReference>
<dbReference type="Proteomes" id="UP000183253">
    <property type="component" value="Unassembled WGS sequence"/>
</dbReference>
<dbReference type="SUPFAM" id="SSF56300">
    <property type="entry name" value="Metallo-dependent phosphatases"/>
    <property type="match status" value="1"/>
</dbReference>
<evidence type="ECO:0000313" key="6">
    <source>
        <dbReference type="Proteomes" id="UP000183253"/>
    </source>
</evidence>
<evidence type="ECO:0000256" key="1">
    <source>
        <dbReference type="SAM" id="SignalP"/>
    </source>
</evidence>
<sequence>MVRQLIFALVAGWLLAACGGSDAPGGTGPGGPDATVSGTVLDQRGLPVEGVVVSDGLLTTLTDESGNYALDSDLSKRRFVQVTIPAAYEIPVKDGIPQFWQRIPEGSTKVRADFTLTARRKAAPRYTILMTADPQIRSRNARYDNFAFHSIDMYEEMCRDLQETAASITDRPVYGISLGDLVHNDMSLYPTYCAGIADFDFPVFNVIGNHDHVQNVATDREAVKKFEEHLGPTCYSVELGELHFIFLDNIIMKNNTLDPNATGAYNDGLSDEVYSWLCNDLKYVDKNKIIMLCAHSSMFRKPDSEPAERDKHGPDYASRLAQYRFVHSWAGHSHINFNYAYSAEEPAAKFPNVESHILARSTGALWLNERISTDGTPRGYLVVDVDGEQISWYYKPSGLGRDRQIRAYAPGAWYSDGYVYANVWNHDARWSEVRYTDSGKDKAGMKRVTAYDGAFVRMADYYNSTQNTATFEPFRTSHMFRILPTAGATQATIETTDRFGEHYTTTLEW</sequence>
<reference evidence="5 6" key="1">
    <citation type="submission" date="2016-10" db="EMBL/GenBank/DDBJ databases">
        <authorList>
            <person name="de Groot N.N."/>
        </authorList>
    </citation>
    <scope>NUCLEOTIDE SEQUENCE [LARGE SCALE GENOMIC DNA]</scope>
    <source>
        <strain evidence="5 6">DSM 25383</strain>
    </source>
</reference>
<gene>
    <name evidence="5" type="ORF">SAMN05444145_102372</name>
</gene>
<dbReference type="Pfam" id="PF16370">
    <property type="entry name" value="MetallophosC"/>
    <property type="match status" value="1"/>
</dbReference>
<name>A0A1H3ZWR1_9BACT</name>
<dbReference type="InterPro" id="IPR004843">
    <property type="entry name" value="Calcineurin-like_PHP"/>
</dbReference>
<dbReference type="InterPro" id="IPR029052">
    <property type="entry name" value="Metallo-depent_PP-like"/>
</dbReference>
<protein>
    <submittedName>
        <fullName evidence="5">Calcineurin-like phosphoesterase</fullName>
    </submittedName>
</protein>
<dbReference type="RefSeq" id="WP_010262913.1">
    <property type="nucleotide sequence ID" value="NZ_CAEG01000012.1"/>
</dbReference>
<dbReference type="PANTHER" id="PTHR43143">
    <property type="entry name" value="METALLOPHOSPHOESTERASE, CALCINEURIN SUPERFAMILY"/>
    <property type="match status" value="1"/>
</dbReference>
<dbReference type="InterPro" id="IPR051918">
    <property type="entry name" value="STPP_CPPED1"/>
</dbReference>
<dbReference type="GO" id="GO:0016787">
    <property type="term" value="F:hydrolase activity"/>
    <property type="evidence" value="ECO:0007669"/>
    <property type="project" value="InterPro"/>
</dbReference>